<keyword evidence="5 8" id="KW-1133">Transmembrane helix</keyword>
<feature type="transmembrane region" description="Helical" evidence="8">
    <location>
        <begin position="1180"/>
        <end position="1202"/>
    </location>
</feature>
<evidence type="ECO:0000256" key="4">
    <source>
        <dbReference type="ARBA" id="ARBA00022729"/>
    </source>
</evidence>
<dbReference type="PANTHER" id="PTHR10877">
    <property type="entry name" value="POLYCYSTIN FAMILY MEMBER"/>
    <property type="match status" value="1"/>
</dbReference>
<accession>A0AA38IXZ4</accession>
<dbReference type="SUPFAM" id="SSF49723">
    <property type="entry name" value="Lipase/lipooxygenase domain (PLAT/LH2 domain)"/>
    <property type="match status" value="1"/>
</dbReference>
<comment type="caution">
    <text evidence="10">The sequence shown here is derived from an EMBL/GenBank/DDBJ whole genome shotgun (WGS) entry which is preliminary data.</text>
</comment>
<keyword evidence="3 8" id="KW-0812">Transmembrane</keyword>
<gene>
    <name evidence="10" type="ORF">Zmor_007924</name>
</gene>
<evidence type="ECO:0000259" key="9">
    <source>
        <dbReference type="PROSITE" id="PS50095"/>
    </source>
</evidence>
<reference evidence="10" key="1">
    <citation type="journal article" date="2023" name="G3 (Bethesda)">
        <title>Whole genome assemblies of Zophobas morio and Tenebrio molitor.</title>
        <authorList>
            <person name="Kaur S."/>
            <person name="Stinson S.A."/>
            <person name="diCenzo G.C."/>
        </authorList>
    </citation>
    <scope>NUCLEOTIDE SEQUENCE</scope>
    <source>
        <strain evidence="10">QUZm001</strain>
    </source>
</reference>
<comment type="subcellular location">
    <subcellularLocation>
        <location evidence="1">Membrane</location>
        <topology evidence="1">Multi-pass membrane protein</topology>
    </subcellularLocation>
</comment>
<evidence type="ECO:0000256" key="7">
    <source>
        <dbReference type="PROSITE-ProRule" id="PRU00152"/>
    </source>
</evidence>
<dbReference type="Pfam" id="PF07929">
    <property type="entry name" value="PRiA4_ORF3"/>
    <property type="match status" value="1"/>
</dbReference>
<keyword evidence="11" id="KW-1185">Reference proteome</keyword>
<evidence type="ECO:0000256" key="3">
    <source>
        <dbReference type="ARBA" id="ARBA00022692"/>
    </source>
</evidence>
<dbReference type="GO" id="GO:0016020">
    <property type="term" value="C:membrane"/>
    <property type="evidence" value="ECO:0007669"/>
    <property type="project" value="UniProtKB-SubCell"/>
</dbReference>
<dbReference type="InterPro" id="IPR013122">
    <property type="entry name" value="PKD1_2_channel"/>
</dbReference>
<feature type="transmembrane region" description="Helical" evidence="8">
    <location>
        <begin position="2039"/>
        <end position="2062"/>
    </location>
</feature>
<dbReference type="SUPFAM" id="SSF159941">
    <property type="entry name" value="MM3350-like"/>
    <property type="match status" value="1"/>
</dbReference>
<feature type="transmembrane region" description="Helical" evidence="8">
    <location>
        <begin position="1459"/>
        <end position="1485"/>
    </location>
</feature>
<dbReference type="Pfam" id="PF02010">
    <property type="entry name" value="REJ"/>
    <property type="match status" value="1"/>
</dbReference>
<feature type="transmembrane region" description="Helical" evidence="8">
    <location>
        <begin position="1923"/>
        <end position="1949"/>
    </location>
</feature>
<dbReference type="Pfam" id="PF01477">
    <property type="entry name" value="PLAT"/>
    <property type="match status" value="1"/>
</dbReference>
<feature type="transmembrane region" description="Helical" evidence="8">
    <location>
        <begin position="1375"/>
        <end position="1396"/>
    </location>
</feature>
<dbReference type="Pfam" id="PF08016">
    <property type="entry name" value="PKD_channel"/>
    <property type="match status" value="1"/>
</dbReference>
<comment type="similarity">
    <text evidence="2">Belongs to the polycystin family.</text>
</comment>
<comment type="caution">
    <text evidence="7">Lacks conserved residue(s) required for the propagation of feature annotation.</text>
</comment>
<keyword evidence="6 8" id="KW-0472">Membrane</keyword>
<dbReference type="Gene3D" id="3.10.290.30">
    <property type="entry name" value="MM3350-like"/>
    <property type="match status" value="1"/>
</dbReference>
<dbReference type="Pfam" id="PF20519">
    <property type="entry name" value="Polycystin_dom"/>
    <property type="match status" value="1"/>
</dbReference>
<keyword evidence="4" id="KW-0732">Signal</keyword>
<sequence>MKYPKIDSIDQFKITKQEALPDNPAGCSNLNEEPLEVFIGLNLADMSETATDLDESDPFELTFEDSSESESETDESELDIEVIMQLKITLKDIQPPIWRRIQVLCNDNFENLHRYVQEVMGWKSCHAHSFTCEDVTLVSEFAYNIYAEMGCTEVTKEAQVTLKELFKTSGDTVLYEYDHGNTWEHEIVFEKFLLLPVNRNHPFPKCVGGERACPPEDCGGVRGYLQLLEVRSNPEHEKYEELIVNWLDRFVADAKSAVEQYFLIRNGFTLSLIWSETGDEEDIDPYDYYNIQVVADRWSDPSDYENGRSPNSFNIQKFMNSKRSILVTAYEGTVGLYRLRTTYTPCDIFKQKLSAVTKNCFFYIKPLPPIAVIRGGVHRVVPADEQLVFHADYSMDLDERYREINTPRSLRFNWSCTQTIGSFCSRSSVNDKAYFEVPKQHVLKGDFINATVEVTSTRFQRSSTFQVAEVRPMAIPLTIVCRKNCPPASDAPNIQSITFFLARCLSNCTETEENNLIWEIKPVKDDPGFKFDYDRDTQFGRNGPKFIINKNVLKAGTDYYISVRFKDSTVGQAKMIVKYAKIPLVTSCETQPSSGISLRTWFRLRCEEQPPIDKNNFYYLFINEALTEYVVDGYYPDVFRIKFLLPPSKGRKFVVKIVEGSGPAIFLNVNPDVRAASEGKTTAEILEIYQKFVNGSHGMSVSQLLLSKKPEFKEEGIKIFQALVNEVIANEPIDETYEFVKNITYSVVKDLLKSPPNDTLQLVTVSESVTRMLEYHDLAKSDPLLARFASKVCKYMIDAHADEIKRQKFPLNSEAQFNRVGTVLTKCMEANVRENFDIIRPVSFNITVLDLDAPSVDGVVVSEYYPNYIDFDEMYGKHLDNLNEITNTVIDSTAKAAKSLALATASGEHFAKTSGKYSATLVAKDEGEHLAEHKFDIIMSSWSKDIMWWNLKQTRVSTNILSVQFWHSSCKKRIKRFKSPVNLLMSMTASDTFNETLIESNVTIPEEYTLISGEKLNPYIRIHRIGIIALSVVHIKFERVSYLDVFDVVVTKFEFPSSSNFVVNETINTQDDSYYLRIINYEKYDIWGYLAILPSKRDLYHSRARVMKYKVTFLTSFCLRWERKDKVWKPSCRPGLATTLKVINCECLHFSVLAGYLQNAESLTQELSPIEILLDLDSCYIIFITLSITVAVYCILLILLAVRQKPPVYYLSDNSQDDLYAYLLIVRTENRRNAGTTSNVMVRLSGTKGSSEPHVLNYPDPKLRLLQKQGEDMFMLTTPEHLGKLQGIEIWYDCTGASPSWYCRDILVHDMQKDTQWYFRVKTDFSVTNGVAYLVSFPTEFSEQRNIFSRLKICTHFHTWELWAMEKNFSFTARLTVVFSNIVMVYTIVLALQGVPALDLRDSFDEYQSFYISKDALNIAVTAGSLSFLIHIIIAWIFRISSSMEFFICRRRVERVLDFSIFCWIVLGLLVAFSITSLVFFGFWVPFHSSLVWLISCIMAIFFDVVVLENLFILVQAFICNFRLSIFVEGGYNKIVKFVESERLELHTKFGTTLLRPYMSHLYRPLRAMQITKRRIVGNLRAGIYNDLEDLVMYGIYNIMLYVVILLNKGDLTTISKTEVISMMEGQHTRTLSFSKIKSLPQIYQYINETLIPTMQPVTWYANYSIPDAGLMIDNANKYIGIARLRQHRMAPVDCVIPELLKFLNTTCWPEFTMGNAEYRTFGYQWGKFHPSDEYDRMKDIYYYQTQKETETFLNWGRMASYPGGGYVSYLGRHFYNSYANFLKLWRGFWVDHKTRAFFIEFLMYNANYNVFVVVSLLYEYSATGYAAKTIQVDVIRMLFVQNEMEHATMVFFILFSVWLTLLILKLFFDILKNLATFYKKVWVMIDFLIIFVSVITISTFILRMRSVGEYLEKLEEVKHNEFVSYFNLLYAEGFLTLFSGILVGVATIRLWKFLRFGIFFRVMERTLSIAAFPLLSVTFAFAIILTGFGFSGILILGNEYPELSSFIKIVATLIQMALKPDQFDLSDYLDFQISYCYFSFYLVCMQVILLLYITVIIMAYVKAQLELSVLPDSYTVGDYIRERMEYLPVLIKTKLHRLRAGEKEDHIVTPKADEFRYANCVGIAKKQIQSMRFIVSCVVRNMSQSAQEQDELTEYEAELMLGVCQSFVLGNQEQDEYELFFKGHFEKERVRLIDEKRITKVADFVKLMFKQKSDEPTTSRSDVTLIRCVRLIHQKNNMLRKWSLQLKLMSFTFDSIDRLLRNLN</sequence>
<proteinExistence type="inferred from homology"/>
<dbReference type="GO" id="GO:0050982">
    <property type="term" value="P:detection of mechanical stimulus"/>
    <property type="evidence" value="ECO:0007669"/>
    <property type="project" value="TreeGrafter"/>
</dbReference>
<dbReference type="InterPro" id="IPR012912">
    <property type="entry name" value="Plasmid_pRiA4b_Orf3-like"/>
</dbReference>
<feature type="transmembrane region" description="Helical" evidence="8">
    <location>
        <begin position="1491"/>
        <end position="1515"/>
    </location>
</feature>
<protein>
    <recommendedName>
        <fullName evidence="9">PLAT domain-containing protein</fullName>
    </recommendedName>
</protein>
<evidence type="ECO:0000256" key="1">
    <source>
        <dbReference type="ARBA" id="ARBA00004141"/>
    </source>
</evidence>
<feature type="domain" description="PLAT" evidence="9">
    <location>
        <begin position="1220"/>
        <end position="1339"/>
    </location>
</feature>
<evidence type="ECO:0000256" key="6">
    <source>
        <dbReference type="ARBA" id="ARBA00023136"/>
    </source>
</evidence>
<feature type="transmembrane region" description="Helical" evidence="8">
    <location>
        <begin position="1416"/>
        <end position="1438"/>
    </location>
</feature>
<dbReference type="InterPro" id="IPR024047">
    <property type="entry name" value="MM3350-like_sf"/>
</dbReference>
<feature type="transmembrane region" description="Helical" evidence="8">
    <location>
        <begin position="1797"/>
        <end position="1819"/>
    </location>
</feature>
<organism evidence="10 11">
    <name type="scientific">Zophobas morio</name>
    <dbReference type="NCBI Taxonomy" id="2755281"/>
    <lineage>
        <taxon>Eukaryota</taxon>
        <taxon>Metazoa</taxon>
        <taxon>Ecdysozoa</taxon>
        <taxon>Arthropoda</taxon>
        <taxon>Hexapoda</taxon>
        <taxon>Insecta</taxon>
        <taxon>Pterygota</taxon>
        <taxon>Neoptera</taxon>
        <taxon>Endopterygota</taxon>
        <taxon>Coleoptera</taxon>
        <taxon>Polyphaga</taxon>
        <taxon>Cucujiformia</taxon>
        <taxon>Tenebrionidae</taxon>
        <taxon>Zophobas</taxon>
    </lineage>
</organism>
<dbReference type="EMBL" id="JALNTZ010000002">
    <property type="protein sequence ID" value="KAJ3663693.1"/>
    <property type="molecule type" value="Genomic_DNA"/>
</dbReference>
<dbReference type="GO" id="GO:0005262">
    <property type="term" value="F:calcium channel activity"/>
    <property type="evidence" value="ECO:0007669"/>
    <property type="project" value="TreeGrafter"/>
</dbReference>
<name>A0AA38IXZ4_9CUCU</name>
<evidence type="ECO:0000256" key="5">
    <source>
        <dbReference type="ARBA" id="ARBA00022989"/>
    </source>
</evidence>
<dbReference type="PANTHER" id="PTHR10877:SF183">
    <property type="entry name" value="AT14535P-RELATED"/>
    <property type="match status" value="1"/>
</dbReference>
<feature type="transmembrane region" description="Helical" evidence="8">
    <location>
        <begin position="1881"/>
        <end position="1903"/>
    </location>
</feature>
<evidence type="ECO:0000256" key="8">
    <source>
        <dbReference type="SAM" id="Phobius"/>
    </source>
</evidence>
<dbReference type="FunFam" id="2.60.60.20:FF:000025">
    <property type="entry name" value="Predicted protein"/>
    <property type="match status" value="1"/>
</dbReference>
<dbReference type="InterPro" id="IPR001024">
    <property type="entry name" value="PLAT/LH2_dom"/>
</dbReference>
<dbReference type="PROSITE" id="PS50095">
    <property type="entry name" value="PLAT"/>
    <property type="match status" value="1"/>
</dbReference>
<evidence type="ECO:0000313" key="11">
    <source>
        <dbReference type="Proteomes" id="UP001168821"/>
    </source>
</evidence>
<dbReference type="InterPro" id="IPR036392">
    <property type="entry name" value="PLAT/LH2_dom_sf"/>
</dbReference>
<evidence type="ECO:0000313" key="10">
    <source>
        <dbReference type="EMBL" id="KAJ3663693.1"/>
    </source>
</evidence>
<dbReference type="Gene3D" id="2.60.60.20">
    <property type="entry name" value="PLAT/LH2 domain"/>
    <property type="match status" value="1"/>
</dbReference>
<dbReference type="InterPro" id="IPR051223">
    <property type="entry name" value="Polycystin"/>
</dbReference>
<dbReference type="Proteomes" id="UP001168821">
    <property type="component" value="Unassembled WGS sequence"/>
</dbReference>
<evidence type="ECO:0000256" key="2">
    <source>
        <dbReference type="ARBA" id="ARBA00007200"/>
    </source>
</evidence>
<dbReference type="InterPro" id="IPR046791">
    <property type="entry name" value="Polycystin_dom"/>
</dbReference>
<feature type="transmembrane region" description="Helical" evidence="8">
    <location>
        <begin position="1848"/>
        <end position="1869"/>
    </location>
</feature>
<dbReference type="InterPro" id="IPR002859">
    <property type="entry name" value="PKD/REJ-like"/>
</dbReference>
<feature type="transmembrane region" description="Helical" evidence="8">
    <location>
        <begin position="1970"/>
        <end position="1997"/>
    </location>
</feature>